<keyword evidence="2" id="KW-1185">Reference proteome</keyword>
<evidence type="ECO:0000313" key="1">
    <source>
        <dbReference type="EMBL" id="PQM29807.1"/>
    </source>
</evidence>
<evidence type="ECO:0000313" key="2">
    <source>
        <dbReference type="Proteomes" id="UP000031565"/>
    </source>
</evidence>
<sequence length="79" mass="8700">MIKLYSIGLFISSYKLIFTKGVNDLTGSASFSQGGVGIFQTNDPEAMKILLVMLKCFKLAGEIIDIISSKTVSRPYNYI</sequence>
<name>A0A2P6F8M0_9MOLU</name>
<dbReference type="AlphaFoldDB" id="A0A2P6F8M0"/>
<proteinExistence type="predicted"/>
<accession>A0A2P6F8M0</accession>
<dbReference type="EMBL" id="JTLV02000007">
    <property type="protein sequence ID" value="PQM29807.1"/>
    <property type="molecule type" value="Genomic_DNA"/>
</dbReference>
<organism evidence="1 2">
    <name type="scientific">Spiroplasma poulsonii</name>
    <dbReference type="NCBI Taxonomy" id="2138"/>
    <lineage>
        <taxon>Bacteria</taxon>
        <taxon>Bacillati</taxon>
        <taxon>Mycoplasmatota</taxon>
        <taxon>Mollicutes</taxon>
        <taxon>Entomoplasmatales</taxon>
        <taxon>Spiroplasmataceae</taxon>
        <taxon>Spiroplasma</taxon>
    </lineage>
</organism>
<gene>
    <name evidence="1" type="ORF">SMSRO_SF029750</name>
</gene>
<reference evidence="1 2" key="1">
    <citation type="journal article" date="2015" name="MBio">
        <title>Genome sequence of the Drosophila melanogaster male-killing Spiroplasma strain MSRO endosymbiont.</title>
        <authorList>
            <person name="Paredes J.C."/>
            <person name="Herren J.K."/>
            <person name="Schupfer F."/>
            <person name="Marin R."/>
            <person name="Claverol S."/>
            <person name="Kuo C.H."/>
            <person name="Lemaitre B."/>
            <person name="Beven L."/>
        </authorList>
    </citation>
    <scope>NUCLEOTIDE SEQUENCE [LARGE SCALE GENOMIC DNA]</scope>
    <source>
        <strain evidence="1 2">MSRO</strain>
    </source>
</reference>
<protein>
    <submittedName>
        <fullName evidence="1">Uncharacterized protein</fullName>
    </submittedName>
</protein>
<comment type="caution">
    <text evidence="1">The sequence shown here is derived from an EMBL/GenBank/DDBJ whole genome shotgun (WGS) entry which is preliminary data.</text>
</comment>
<dbReference type="RefSeq" id="WP_133165124.1">
    <property type="nucleotide sequence ID" value="NZ_JTLV02000007.1"/>
</dbReference>
<dbReference type="Proteomes" id="UP000031565">
    <property type="component" value="Unassembled WGS sequence"/>
</dbReference>